<feature type="chain" id="PRO_5034759440" evidence="1">
    <location>
        <begin position="25"/>
        <end position="569"/>
    </location>
</feature>
<dbReference type="InterPro" id="IPR038921">
    <property type="entry name" value="YOR389W-like"/>
</dbReference>
<protein>
    <submittedName>
        <fullName evidence="2">Uncharacterized protein</fullName>
    </submittedName>
</protein>
<accession>A0A8I3A7C6</accession>
<dbReference type="EMBL" id="JAGFBS010000018">
    <property type="protein sequence ID" value="KAG6374461.1"/>
    <property type="molecule type" value="Genomic_DNA"/>
</dbReference>
<sequence length="569" mass="64601">MLRVAVALFSLVATVLVLVVPALAAIQVPLRTVTANPNINVKNEEWDLDKLPDPNATDHLVFETVHSLLQHWPNTRMRNGHSIVPGRIPKGTLLYHGTARNELPPGPEWVATDPEHSYLFCRSLPGYVQQGCWHLTLITTRSLKIVYFDGSSAAKLPYGTMDTQDLLVWSRSGRHDPFNDRQRIQDLCKWGGNFDVDGFVRMEMDFEVMLCDFTSGVSVVSFSNIVGRRNTLMTPADLNSFEVLHAGSWHNHFPGETRVQLDLAGLISFYDTQLAPSLIDIRADQERWDHRVQNISSEDVLAAKSRLESTLLRPEGLSSGIDWRTLIQVIIDRYAGRLELTRYLLNLSVTDPGEILDLAKKTQIQLRIMLTPYLLFSATPTDKSDLNWTIPIFKLCATTHTYSMDSDLDTMTVSEKLLLQALRGTTQEICRVVTRMWAAGVCAGIDPSLNTKDTPDIAEVTHLWGTWTEDLDRLMAWLDWNVWIRCNPGCGPEEMCYLPTWPAGFPRPRRGPSPPNTDRPQPERLTGFDFRTMVTERLAEEMRPIVKPGPDDWIRPQPKCIRRIDPYEF</sequence>
<evidence type="ECO:0000313" key="3">
    <source>
        <dbReference type="Proteomes" id="UP000683000"/>
    </source>
</evidence>
<proteinExistence type="predicted"/>
<keyword evidence="1" id="KW-0732">Signal</keyword>
<organism evidence="2 3">
    <name type="scientific">Boletus reticuloceps</name>
    <dbReference type="NCBI Taxonomy" id="495285"/>
    <lineage>
        <taxon>Eukaryota</taxon>
        <taxon>Fungi</taxon>
        <taxon>Dikarya</taxon>
        <taxon>Basidiomycota</taxon>
        <taxon>Agaricomycotina</taxon>
        <taxon>Agaricomycetes</taxon>
        <taxon>Agaricomycetidae</taxon>
        <taxon>Boletales</taxon>
        <taxon>Boletineae</taxon>
        <taxon>Boletaceae</taxon>
        <taxon>Boletoideae</taxon>
        <taxon>Boletus</taxon>
    </lineage>
</organism>
<dbReference type="PANTHER" id="PTHR35204:SF1">
    <property type="entry name" value="ENTEROTOXIN"/>
    <property type="match status" value="1"/>
</dbReference>
<evidence type="ECO:0000256" key="1">
    <source>
        <dbReference type="SAM" id="SignalP"/>
    </source>
</evidence>
<dbReference type="Proteomes" id="UP000683000">
    <property type="component" value="Unassembled WGS sequence"/>
</dbReference>
<dbReference type="AlphaFoldDB" id="A0A8I3A7C6"/>
<keyword evidence="3" id="KW-1185">Reference proteome</keyword>
<comment type="caution">
    <text evidence="2">The sequence shown here is derived from an EMBL/GenBank/DDBJ whole genome shotgun (WGS) entry which is preliminary data.</text>
</comment>
<reference evidence="2" key="1">
    <citation type="submission" date="2021-03" db="EMBL/GenBank/DDBJ databases">
        <title>Evolutionary innovations through gain and loss of genes in the ectomycorrhizal Boletales.</title>
        <authorList>
            <person name="Wu G."/>
            <person name="Miyauchi S."/>
            <person name="Morin E."/>
            <person name="Yang Z.-L."/>
            <person name="Xu J."/>
            <person name="Martin F.M."/>
        </authorList>
    </citation>
    <scope>NUCLEOTIDE SEQUENCE</scope>
    <source>
        <strain evidence="2">BR01</strain>
    </source>
</reference>
<dbReference type="PANTHER" id="PTHR35204">
    <property type="entry name" value="YALI0A21131P"/>
    <property type="match status" value="1"/>
</dbReference>
<evidence type="ECO:0000313" key="2">
    <source>
        <dbReference type="EMBL" id="KAG6374461.1"/>
    </source>
</evidence>
<dbReference type="OrthoDB" id="10261782at2759"/>
<gene>
    <name evidence="2" type="ORF">JVT61DRAFT_4503</name>
</gene>
<feature type="signal peptide" evidence="1">
    <location>
        <begin position="1"/>
        <end position="24"/>
    </location>
</feature>
<name>A0A8I3A7C6_9AGAM</name>